<dbReference type="PANTHER" id="PTHR42883">
    <property type="entry name" value="GLUCOSE-1-PHOSPHATE THYMIDYLTRANSFERASE"/>
    <property type="match status" value="1"/>
</dbReference>
<dbReference type="InterPro" id="IPR005835">
    <property type="entry name" value="NTP_transferase_dom"/>
</dbReference>
<dbReference type="EMBL" id="AP014924">
    <property type="protein sequence ID" value="BAS28893.1"/>
    <property type="molecule type" value="Genomic_DNA"/>
</dbReference>
<dbReference type="Pfam" id="PF00483">
    <property type="entry name" value="NTP_transferase"/>
    <property type="match status" value="1"/>
</dbReference>
<accession>A0A0K2SP29</accession>
<reference evidence="3" key="1">
    <citation type="submission" date="2015-07" db="EMBL/GenBank/DDBJ databases">
        <title>Complete genome sequence and phylogenetic analysis of Limnochorda pilosa.</title>
        <authorList>
            <person name="Watanabe M."/>
            <person name="Kojima H."/>
            <person name="Fukui M."/>
        </authorList>
    </citation>
    <scope>NUCLEOTIDE SEQUENCE [LARGE SCALE GENOMIC DNA]</scope>
    <source>
        <strain evidence="3">HC45</strain>
    </source>
</reference>
<evidence type="ECO:0000259" key="1">
    <source>
        <dbReference type="Pfam" id="PF00483"/>
    </source>
</evidence>
<dbReference type="GO" id="GO:0016740">
    <property type="term" value="F:transferase activity"/>
    <property type="evidence" value="ECO:0007669"/>
    <property type="project" value="UniProtKB-KW"/>
</dbReference>
<evidence type="ECO:0000313" key="2">
    <source>
        <dbReference type="EMBL" id="BAS28893.1"/>
    </source>
</evidence>
<gene>
    <name evidence="2" type="ORF">LIP_3064</name>
</gene>
<dbReference type="KEGG" id="lpil:LIP_3064"/>
<dbReference type="Gene3D" id="3.90.550.10">
    <property type="entry name" value="Spore Coat Polysaccharide Biosynthesis Protein SpsA, Chain A"/>
    <property type="match status" value="1"/>
</dbReference>
<dbReference type="RefSeq" id="WP_068139897.1">
    <property type="nucleotide sequence ID" value="NZ_AP014924.1"/>
</dbReference>
<dbReference type="Gene3D" id="2.160.10.10">
    <property type="entry name" value="Hexapeptide repeat proteins"/>
    <property type="match status" value="1"/>
</dbReference>
<organism evidence="2 3">
    <name type="scientific">Limnochorda pilosa</name>
    <dbReference type="NCBI Taxonomy" id="1555112"/>
    <lineage>
        <taxon>Bacteria</taxon>
        <taxon>Bacillati</taxon>
        <taxon>Bacillota</taxon>
        <taxon>Limnochordia</taxon>
        <taxon>Limnochordales</taxon>
        <taxon>Limnochordaceae</taxon>
        <taxon>Limnochorda</taxon>
    </lineage>
</organism>
<keyword evidence="3" id="KW-1185">Reference proteome</keyword>
<keyword evidence="2" id="KW-0808">Transferase</keyword>
<protein>
    <submittedName>
        <fullName evidence="2">Nucleotidyl transferase</fullName>
    </submittedName>
</protein>
<name>A0A0K2SP29_LIMPI</name>
<feature type="domain" description="Nucleotidyl transferase" evidence="1">
    <location>
        <begin position="2"/>
        <end position="232"/>
    </location>
</feature>
<proteinExistence type="predicted"/>
<reference evidence="3" key="2">
    <citation type="journal article" date="2016" name="Int. J. Syst. Evol. Microbiol.">
        <title>Complete genome sequence and cell structure of Limnochorda pilosa, a Gram-negative spore-former within the phylum Firmicutes.</title>
        <authorList>
            <person name="Watanabe M."/>
            <person name="Kojima H."/>
            <person name="Fukui M."/>
        </authorList>
    </citation>
    <scope>NUCLEOTIDE SEQUENCE [LARGE SCALE GENOMIC DNA]</scope>
    <source>
        <strain evidence="3">HC45</strain>
    </source>
</reference>
<dbReference type="Proteomes" id="UP000065807">
    <property type="component" value="Chromosome"/>
</dbReference>
<dbReference type="AlphaFoldDB" id="A0A0K2SP29"/>
<sequence>MKAIVPVAGVGTRLRPQTHTVPKVLVPVAGKPILAHILDRLQPLGVDQVVLVVGYLGEKVVDYVRGRYRMRVHVVEQQERKGLGHAIHLTQDAVEAEEPVLIVLGDTIVEADLEPVVRGSRSAIGVRRVEDPRRFGIVEMEGDRVVRLVEKPDHPTSDLAVVGIYFLKNPGLLFRALDQVIREGRTVKGEFQLTDGLQLMVEAGEELTTFEVEAWHDCGSPDTLLETNRVLLEQSPQPDGRFSGSIIRPPVAISPGAQVRASIIGPYVSISAGARIEHSLISDSIISEGAQVEGVLLQHSLVGEHATVRGSETRLNIGDHSEIEIGHGSPHGAGKGW</sequence>
<dbReference type="STRING" id="1555112.LIP_3064"/>
<dbReference type="PATRIC" id="fig|1555112.3.peg.3111"/>
<dbReference type="OrthoDB" id="9801810at2"/>
<evidence type="ECO:0000313" key="3">
    <source>
        <dbReference type="Proteomes" id="UP000065807"/>
    </source>
</evidence>
<dbReference type="PANTHER" id="PTHR42883:SF2">
    <property type="entry name" value="THYMIDYLYLTRANSFERASE"/>
    <property type="match status" value="1"/>
</dbReference>
<dbReference type="SUPFAM" id="SSF53448">
    <property type="entry name" value="Nucleotide-diphospho-sugar transferases"/>
    <property type="match status" value="1"/>
</dbReference>
<dbReference type="InterPro" id="IPR029044">
    <property type="entry name" value="Nucleotide-diphossugar_trans"/>
</dbReference>